<gene>
    <name evidence="2" type="ORF">Tci_062039</name>
</gene>
<comment type="caution">
    <text evidence="2">The sequence shown here is derived from an EMBL/GenBank/DDBJ whole genome shotgun (WGS) entry which is preliminary data.</text>
</comment>
<dbReference type="EMBL" id="BKCJ010010100">
    <property type="protein sequence ID" value="GEU90061.1"/>
    <property type="molecule type" value="Genomic_DNA"/>
</dbReference>
<dbReference type="AlphaFoldDB" id="A0A6L2NUQ9"/>
<evidence type="ECO:0008006" key="3">
    <source>
        <dbReference type="Google" id="ProtNLM"/>
    </source>
</evidence>
<accession>A0A6L2NUQ9</accession>
<reference evidence="2" key="1">
    <citation type="journal article" date="2019" name="Sci. Rep.">
        <title>Draft genome of Tanacetum cinerariifolium, the natural source of mosquito coil.</title>
        <authorList>
            <person name="Yamashiro T."/>
            <person name="Shiraishi A."/>
            <person name="Satake H."/>
            <person name="Nakayama K."/>
        </authorList>
    </citation>
    <scope>NUCLEOTIDE SEQUENCE</scope>
</reference>
<evidence type="ECO:0000313" key="2">
    <source>
        <dbReference type="EMBL" id="GEU90061.1"/>
    </source>
</evidence>
<feature type="compositionally biased region" description="Basic and acidic residues" evidence="1">
    <location>
        <begin position="257"/>
        <end position="273"/>
    </location>
</feature>
<feature type="compositionally biased region" description="Basic and acidic residues" evidence="1">
    <location>
        <begin position="285"/>
        <end position="321"/>
    </location>
</feature>
<organism evidence="2">
    <name type="scientific">Tanacetum cinerariifolium</name>
    <name type="common">Dalmatian daisy</name>
    <name type="synonym">Chrysanthemum cinerariifolium</name>
    <dbReference type="NCBI Taxonomy" id="118510"/>
    <lineage>
        <taxon>Eukaryota</taxon>
        <taxon>Viridiplantae</taxon>
        <taxon>Streptophyta</taxon>
        <taxon>Embryophyta</taxon>
        <taxon>Tracheophyta</taxon>
        <taxon>Spermatophyta</taxon>
        <taxon>Magnoliopsida</taxon>
        <taxon>eudicotyledons</taxon>
        <taxon>Gunneridae</taxon>
        <taxon>Pentapetalae</taxon>
        <taxon>asterids</taxon>
        <taxon>campanulids</taxon>
        <taxon>Asterales</taxon>
        <taxon>Asteraceae</taxon>
        <taxon>Asteroideae</taxon>
        <taxon>Anthemideae</taxon>
        <taxon>Anthemidinae</taxon>
        <taxon>Tanacetum</taxon>
    </lineage>
</organism>
<protein>
    <recommendedName>
        <fullName evidence="3">Xylulose kinase-1</fullName>
    </recommendedName>
</protein>
<sequence length="452" mass="50610">MSTPTFAKTHNLIAFLEKPSYSDGFEKIVDFLNANKNKYALTVSPTIYTSCITQFWTTIKIKIVNDDVRLQALIDGKKVVITEASIRHDLTLHDAEGTSCLSNAIIFKELSRMGYEKPSEKLTFYKAFFSPQWKFFIHTILQGISAKTTSWNEFSSTMSSAIICQANNQKLNFSKYVFDNLKKNLEAGVPFYIFPRFIQVFVNHQIGDMSHHKGIYVNPSLTKKVFANIKRIETGFSGAVTPLFGTMMRHKPRRKERKETEVSPTELHTEDHVPTTSNDPLPNGNRDEIFSQSKDCRAREQGGKVRRGEQEKSSKQGRKIADIDADAEVNLENVYNLDMAHKETVLSKQDVTDADVKEVAKEMVEVITTAKIIVDEVSTAGGELNAANEVLVSAAPTNITTAQPSEATKTTVDITTAPKAKRIVFHDMQESTIRTASSKVQVKDKGKAKLVE</sequence>
<name>A0A6L2NUQ9_TANCI</name>
<feature type="region of interest" description="Disordered" evidence="1">
    <location>
        <begin position="247"/>
        <end position="321"/>
    </location>
</feature>
<proteinExistence type="predicted"/>
<evidence type="ECO:0000256" key="1">
    <source>
        <dbReference type="SAM" id="MobiDB-lite"/>
    </source>
</evidence>